<dbReference type="Proteomes" id="UP001054902">
    <property type="component" value="Unassembled WGS sequence"/>
</dbReference>
<dbReference type="GO" id="GO:1990072">
    <property type="term" value="C:TRAPPIII protein complex"/>
    <property type="evidence" value="ECO:0007669"/>
    <property type="project" value="TreeGrafter"/>
</dbReference>
<evidence type="ECO:0000313" key="2">
    <source>
        <dbReference type="EMBL" id="GFH49713.1"/>
    </source>
</evidence>
<dbReference type="InterPro" id="IPR024420">
    <property type="entry name" value="TRAPP_III_complex_Trs85"/>
</dbReference>
<feature type="compositionally biased region" description="Low complexity" evidence="1">
    <location>
        <begin position="81"/>
        <end position="103"/>
    </location>
</feature>
<keyword evidence="3" id="KW-1185">Reference proteome</keyword>
<accession>A0AAD3H4H2</accession>
<feature type="compositionally biased region" description="Low complexity" evidence="1">
    <location>
        <begin position="22"/>
        <end position="40"/>
    </location>
</feature>
<reference evidence="2 3" key="1">
    <citation type="journal article" date="2021" name="Sci. Rep.">
        <title>The genome of the diatom Chaetoceros tenuissimus carries an ancient integrated fragment of an extant virus.</title>
        <authorList>
            <person name="Hongo Y."/>
            <person name="Kimura K."/>
            <person name="Takaki Y."/>
            <person name="Yoshida Y."/>
            <person name="Baba S."/>
            <person name="Kobayashi G."/>
            <person name="Nagasaki K."/>
            <person name="Hano T."/>
            <person name="Tomaru Y."/>
        </authorList>
    </citation>
    <scope>NUCLEOTIDE SEQUENCE [LARGE SCALE GENOMIC DNA]</scope>
    <source>
        <strain evidence="2 3">NIES-3715</strain>
    </source>
</reference>
<dbReference type="PANTHER" id="PTHR12975:SF6">
    <property type="entry name" value="TRAFFICKING PROTEIN PARTICLE COMPLEX SUBUNIT 8"/>
    <property type="match status" value="1"/>
</dbReference>
<dbReference type="EMBL" id="BLLK01000038">
    <property type="protein sequence ID" value="GFH49713.1"/>
    <property type="molecule type" value="Genomic_DNA"/>
</dbReference>
<protein>
    <recommendedName>
        <fullName evidence="4">Trafficking protein particle complex subunit 8</fullName>
    </recommendedName>
</protein>
<dbReference type="PANTHER" id="PTHR12975">
    <property type="entry name" value="TRANSPORT PROTEIN TRAPP"/>
    <property type="match status" value="1"/>
</dbReference>
<feature type="region of interest" description="Disordered" evidence="1">
    <location>
        <begin position="1469"/>
        <end position="1516"/>
    </location>
</feature>
<evidence type="ECO:0008006" key="4">
    <source>
        <dbReference type="Google" id="ProtNLM"/>
    </source>
</evidence>
<evidence type="ECO:0000313" key="3">
    <source>
        <dbReference type="Proteomes" id="UP001054902"/>
    </source>
</evidence>
<comment type="caution">
    <text evidence="2">The sequence shown here is derived from an EMBL/GenBank/DDBJ whole genome shotgun (WGS) entry which is preliminary data.</text>
</comment>
<evidence type="ECO:0000256" key="1">
    <source>
        <dbReference type="SAM" id="MobiDB-lite"/>
    </source>
</evidence>
<sequence length="1677" mass="187887">MTDNKPSGSIPPPPPLPEGAVSTSRPSSATSSTSSSSKAPLAPPPKFDPSSIKIPSTPTLPPAAKAKIDLKNLPKPPPLPTKASTRPPAPTTTTSDTDSNATKKPIDTSSIAANKHVPISQSSNASKKKAKEFAPHSLEEDIPILDSAPSSIHGEMTAQTNLEDEEPTIPHHPRRNIHFTKQPPHHLLTYAQRSIPILVIPTDEAKAISQKNNLSLTDMLNGTANSIMREMTTSSSGNGGGSNMPSLGKLPPIRSVNRMIHLKWDMISLQFVEKFGYPNDDSSSKEKDVEWEERLKYASELWSDEETVSSLEETIESLLHSKPMEKDYTTFDIDQDAKVEEDERRRHGKGFDLLSHFRTPWYARFRNGINQQTSHQPFSMMHCPPVVLYVASSAEGIDGLEDLLTENANLLPEEYKNGLFDPNGMREHFLIMHDEKDGPGNQQFQEVQVLQEMRNRFGPGCAAVVRVNSGEPSSNMKEDIIWDECLIPSTPKSHYEFTKEVHRIRGGFLSSQDKLSLRRFMSHMVTSVVIPAIEKRIYDLNVEVTNHKKGVKNLFKSFMRKPRDGSLSGSMHGGSSVRSVYSNPGTDGSISTGPNGVPYTYKTIESQTRLLADTLFLIRDYEGALSMYRLVKDDYKHDQNLLHNASVHEMMALSIYLTDLATGYRSTREIITHIETALALYSNAAEEERRKSGGSRPQVAPIATRCVTRLCLLMSAVRMLCENRDMETADNLASASSNETPLGAAILLEQSSGHYFRAGMIRKYAFHVLMAGHMFRSAGQEYHAVRCFASALHVYNCGDRFWPELFNHLMSALAGQLYGMKRMKSGLQLYAKLVGTTGGGRVSVRSQQKFLDHLVTICRAYEADALESSVRIKSKHYGDNLNDWQEVEEVMKHTPNARRVLEILNMRLPHVDDLSVKVEDSCHIKNPSDNVKSSMTFGKNSDGSDEKWQDLTCHAEAELRINQKHTNLSPKEFNRFVLDEVDEEKKKLQTQLRRKKKSKKPIEPTTRAKLEPISVSFDLSNPLSILVPISSIQIVARLTCEKTHRVYTNVESIDIEGSDNNEKKQKKWKFAGSDKFFEIADFSRISPSTDADTQSWISGASDEIDPYFLVSKGRIAMEPRSTSTVSLELCPLVMGELEIIGIRCKIFNEIWVSHNSLSSHANLSADVSSNLKSKIDCDMPNITVDILRRDEDIGHNRVVLQGQVGKWVMRVANQGAAHATNLFLKTNVPWINICHDGDITENTEVSNCIGPSGTMMQLPIQNASDNTKNTIAPGETIDIPIDIRTSGGGKQEFYMLFRYELFDKATSSKQKSLSPKIRWFKKMVSVPVYPSLTLTASLTPSFLNKKESILSVEMTNYRSDKDTDLEMFVKDITVASKKYVIKPFTVKDAKATEQKKLQTIDGHPISWQEQAVLHYTVSPITQEKNCTLSHCHLGTAKGEEEISLAVTDFICLENAHEKFHQNLESRERIRARQESEQEQQNQGPRSIAQIRRARSQLSTGSADDGEETSSLVHPTSRSMLCSGEELNIICSWRTIGENSADIIEGQHHLRQLIVRPQTQSKSCPLLIGAKYKDNVQHDFSTGPLHVDMELSIRNRLVQSPVKFEFSLEPREDITFFGIETFEKILEGGEEITFPLDAVIQESGMYNLQSVKLTVFNESEHTKIPYIFPLQWVLKVNA</sequence>
<name>A0AAD3H4H2_9STRA</name>
<dbReference type="Pfam" id="PF12739">
    <property type="entry name" value="TRAPPC-Trs85"/>
    <property type="match status" value="1"/>
</dbReference>
<feature type="region of interest" description="Disordered" evidence="1">
    <location>
        <begin position="1"/>
        <end position="140"/>
    </location>
</feature>
<organism evidence="2 3">
    <name type="scientific">Chaetoceros tenuissimus</name>
    <dbReference type="NCBI Taxonomy" id="426638"/>
    <lineage>
        <taxon>Eukaryota</taxon>
        <taxon>Sar</taxon>
        <taxon>Stramenopiles</taxon>
        <taxon>Ochrophyta</taxon>
        <taxon>Bacillariophyta</taxon>
        <taxon>Coscinodiscophyceae</taxon>
        <taxon>Chaetocerotophycidae</taxon>
        <taxon>Chaetocerotales</taxon>
        <taxon>Chaetocerotaceae</taxon>
        <taxon>Chaetoceros</taxon>
    </lineage>
</organism>
<gene>
    <name evidence="2" type="ORF">CTEN210_06189</name>
</gene>
<proteinExistence type="predicted"/>